<dbReference type="PANTHER" id="PTHR30043">
    <property type="entry name" value="PHOSPHONATES TRANSPORT SYSTEM PERMEASE PROTEIN"/>
    <property type="match status" value="1"/>
</dbReference>
<feature type="transmembrane region" description="Helical" evidence="7">
    <location>
        <begin position="64"/>
        <end position="93"/>
    </location>
</feature>
<reference evidence="8" key="1">
    <citation type="submission" date="2023-11" db="EMBL/GenBank/DDBJ databases">
        <title>MicrobeMod: A computational toolkit for identifying prokaryotic methylation and restriction-modification with nanopore sequencing.</title>
        <authorList>
            <person name="Crits-Christoph A."/>
            <person name="Kang S.C."/>
            <person name="Lee H."/>
            <person name="Ostrov N."/>
        </authorList>
    </citation>
    <scope>NUCLEOTIDE SEQUENCE</scope>
    <source>
        <strain evidence="8">ATCC 51242</strain>
    </source>
</reference>
<keyword evidence="3" id="KW-1003">Cell membrane</keyword>
<evidence type="ECO:0000256" key="7">
    <source>
        <dbReference type="SAM" id="Phobius"/>
    </source>
</evidence>
<proteinExistence type="predicted"/>
<dbReference type="SUPFAM" id="SSF161098">
    <property type="entry name" value="MetI-like"/>
    <property type="match status" value="1"/>
</dbReference>
<protein>
    <submittedName>
        <fullName evidence="8">Uncharacterized protein</fullName>
    </submittedName>
</protein>
<dbReference type="InterPro" id="IPR035906">
    <property type="entry name" value="MetI-like_sf"/>
</dbReference>
<keyword evidence="2" id="KW-0813">Transport</keyword>
<dbReference type="Gene3D" id="1.10.3720.10">
    <property type="entry name" value="MetI-like"/>
    <property type="match status" value="1"/>
</dbReference>
<keyword evidence="6 7" id="KW-0472">Membrane</keyword>
<evidence type="ECO:0000256" key="1">
    <source>
        <dbReference type="ARBA" id="ARBA00004651"/>
    </source>
</evidence>
<comment type="subcellular location">
    <subcellularLocation>
        <location evidence="1">Cell membrane</location>
        <topology evidence="1">Multi-pass membrane protein</topology>
    </subcellularLocation>
</comment>
<evidence type="ECO:0000256" key="2">
    <source>
        <dbReference type="ARBA" id="ARBA00022448"/>
    </source>
</evidence>
<evidence type="ECO:0000313" key="8">
    <source>
        <dbReference type="EMBL" id="MDX5895267.1"/>
    </source>
</evidence>
<evidence type="ECO:0000256" key="5">
    <source>
        <dbReference type="ARBA" id="ARBA00022989"/>
    </source>
</evidence>
<evidence type="ECO:0000256" key="4">
    <source>
        <dbReference type="ARBA" id="ARBA00022692"/>
    </source>
</evidence>
<feature type="transmembrane region" description="Helical" evidence="7">
    <location>
        <begin position="12"/>
        <end position="37"/>
    </location>
</feature>
<sequence>MSDTYLARQTPLFRPVQIALVGTVVGALVSVPLAFLAAQNITPHWLLCRMARGLVGFVRSIPDFIWGLIFVSAVGLGPFPGTLALALGSGGMLARQALRRDDRGRNL</sequence>
<dbReference type="AlphaFoldDB" id="A0AB35T6U3"/>
<evidence type="ECO:0000313" key="9">
    <source>
        <dbReference type="Proteomes" id="UP001281130"/>
    </source>
</evidence>
<name>A0AB35T6U3_RUBRA</name>
<gene>
    <name evidence="8" type="ORF">SIL72_14660</name>
</gene>
<accession>A0AB35T6U3</accession>
<dbReference type="EMBL" id="JAWXXX010000002">
    <property type="protein sequence ID" value="MDX5895267.1"/>
    <property type="molecule type" value="Genomic_DNA"/>
</dbReference>
<evidence type="ECO:0000256" key="3">
    <source>
        <dbReference type="ARBA" id="ARBA00022475"/>
    </source>
</evidence>
<keyword evidence="5 7" id="KW-1133">Transmembrane helix</keyword>
<dbReference type="GO" id="GO:0005886">
    <property type="term" value="C:plasma membrane"/>
    <property type="evidence" value="ECO:0007669"/>
    <property type="project" value="UniProtKB-SubCell"/>
</dbReference>
<dbReference type="RefSeq" id="WP_051590042.1">
    <property type="nucleotide sequence ID" value="NZ_CP007515.1"/>
</dbReference>
<organism evidence="8 9">
    <name type="scientific">Rubrobacter radiotolerans</name>
    <name type="common">Arthrobacter radiotolerans</name>
    <dbReference type="NCBI Taxonomy" id="42256"/>
    <lineage>
        <taxon>Bacteria</taxon>
        <taxon>Bacillati</taxon>
        <taxon>Actinomycetota</taxon>
        <taxon>Rubrobacteria</taxon>
        <taxon>Rubrobacterales</taxon>
        <taxon>Rubrobacteraceae</taxon>
        <taxon>Rubrobacter</taxon>
    </lineage>
</organism>
<dbReference type="PANTHER" id="PTHR30043:SF1">
    <property type="entry name" value="ABC TRANSPORT SYSTEM PERMEASE PROTEIN P69"/>
    <property type="match status" value="1"/>
</dbReference>
<evidence type="ECO:0000256" key="6">
    <source>
        <dbReference type="ARBA" id="ARBA00023136"/>
    </source>
</evidence>
<dbReference type="Proteomes" id="UP001281130">
    <property type="component" value="Unassembled WGS sequence"/>
</dbReference>
<comment type="caution">
    <text evidence="8">The sequence shown here is derived from an EMBL/GenBank/DDBJ whole genome shotgun (WGS) entry which is preliminary data.</text>
</comment>
<keyword evidence="4 7" id="KW-0812">Transmembrane</keyword>